<evidence type="ECO:0000313" key="2">
    <source>
        <dbReference type="EMBL" id="QDE67332.1"/>
    </source>
</evidence>
<sequence>MRARLAQLGPYAGEDVVREVQQALIEAGDRLWDLEVPEDEGGITPPLAEAASEDELSTQTEPPNGARAIASSTRHPDEVTTVPGGGPHHSSK</sequence>
<dbReference type="RefSeq" id="WP_201800553.1">
    <property type="nucleotide sequence ID" value="NZ_CP017173.1"/>
</dbReference>
<evidence type="ECO:0000313" key="3">
    <source>
        <dbReference type="Proteomes" id="UP000320179"/>
    </source>
</evidence>
<reference evidence="2 3" key="1">
    <citation type="journal article" date="2019" name="Science">
        <title>Social genes are selection hotspots in kin groups of a soil microbe.</title>
        <authorList>
            <person name="Wielgoss S."/>
            <person name="Wolfensberger R."/>
            <person name="Sun L."/>
            <person name="Fiegna F."/>
            <person name="Velicer G.J."/>
        </authorList>
    </citation>
    <scope>NUCLEOTIDE SEQUENCE [LARGE SCALE GENOMIC DNA]</scope>
    <source>
        <strain evidence="2 3">MC3.5.9c15</strain>
    </source>
</reference>
<protein>
    <submittedName>
        <fullName evidence="2">Uncharacterized protein</fullName>
    </submittedName>
</protein>
<feature type="compositionally biased region" description="Gly residues" evidence="1">
    <location>
        <begin position="83"/>
        <end position="92"/>
    </location>
</feature>
<organism evidence="2 3">
    <name type="scientific">Myxococcus xanthus</name>
    <dbReference type="NCBI Taxonomy" id="34"/>
    <lineage>
        <taxon>Bacteria</taxon>
        <taxon>Pseudomonadati</taxon>
        <taxon>Myxococcota</taxon>
        <taxon>Myxococcia</taxon>
        <taxon>Myxococcales</taxon>
        <taxon>Cystobacterineae</taxon>
        <taxon>Myxococcaceae</taxon>
        <taxon>Myxococcus</taxon>
    </lineage>
</organism>
<gene>
    <name evidence="2" type="ORF">BHS09_10210</name>
</gene>
<accession>A0AAE6FXZ1</accession>
<name>A0AAE6FXZ1_MYXXA</name>
<dbReference type="Proteomes" id="UP000320179">
    <property type="component" value="Chromosome"/>
</dbReference>
<feature type="region of interest" description="Disordered" evidence="1">
    <location>
        <begin position="36"/>
        <end position="92"/>
    </location>
</feature>
<proteinExistence type="predicted"/>
<evidence type="ECO:0000256" key="1">
    <source>
        <dbReference type="SAM" id="MobiDB-lite"/>
    </source>
</evidence>
<dbReference type="EMBL" id="CP017174">
    <property type="protein sequence ID" value="QDE67332.1"/>
    <property type="molecule type" value="Genomic_DNA"/>
</dbReference>
<dbReference type="AlphaFoldDB" id="A0AAE6FXZ1"/>